<dbReference type="SFLD" id="SFLDS00029">
    <property type="entry name" value="Radical_SAM"/>
    <property type="match status" value="1"/>
</dbReference>
<dbReference type="GO" id="GO:0031591">
    <property type="term" value="P:wybutosine biosynthetic process"/>
    <property type="evidence" value="ECO:0007669"/>
    <property type="project" value="TreeGrafter"/>
</dbReference>
<comment type="catalytic activity">
    <reaction evidence="9">
        <text>N(1)-methylguanosine(37) in tRNA(Phe) + pyruvate + S-adenosyl-L-methionine = 4-demethylwyosine(37) in tRNA(Phe) + 5'-deoxyadenosine + L-methionine + CO2 + H2O</text>
        <dbReference type="Rhea" id="RHEA:36347"/>
        <dbReference type="Rhea" id="RHEA-COMP:10164"/>
        <dbReference type="Rhea" id="RHEA-COMP:10165"/>
        <dbReference type="ChEBI" id="CHEBI:15361"/>
        <dbReference type="ChEBI" id="CHEBI:15377"/>
        <dbReference type="ChEBI" id="CHEBI:16526"/>
        <dbReference type="ChEBI" id="CHEBI:17319"/>
        <dbReference type="ChEBI" id="CHEBI:57844"/>
        <dbReference type="ChEBI" id="CHEBI:59789"/>
        <dbReference type="ChEBI" id="CHEBI:64315"/>
        <dbReference type="ChEBI" id="CHEBI:73542"/>
        <dbReference type="EC" id="4.1.3.44"/>
    </reaction>
</comment>
<keyword evidence="6" id="KW-0408">Iron</keyword>
<dbReference type="GO" id="GO:0051539">
    <property type="term" value="F:4 iron, 4 sulfur cluster binding"/>
    <property type="evidence" value="ECO:0007669"/>
    <property type="project" value="UniProtKB-KW"/>
</dbReference>
<dbReference type="InterPro" id="IPR013917">
    <property type="entry name" value="tRNA_wybutosine-synth"/>
</dbReference>
<evidence type="ECO:0000256" key="5">
    <source>
        <dbReference type="ARBA" id="ARBA00022723"/>
    </source>
</evidence>
<dbReference type="PANTHER" id="PTHR13930:SF0">
    <property type="entry name" value="S-ADENOSYL-L-METHIONINE-DEPENDENT TRNA 4-DEMETHYLWYOSINE SYNTHASE TYW1-RELATED"/>
    <property type="match status" value="1"/>
</dbReference>
<evidence type="ECO:0000256" key="9">
    <source>
        <dbReference type="ARBA" id="ARBA00049466"/>
    </source>
</evidence>
<evidence type="ECO:0000259" key="11">
    <source>
        <dbReference type="Pfam" id="PF04055"/>
    </source>
</evidence>
<dbReference type="InterPro" id="IPR007197">
    <property type="entry name" value="rSAM"/>
</dbReference>
<dbReference type="GO" id="GO:0005840">
    <property type="term" value="C:ribosome"/>
    <property type="evidence" value="ECO:0007669"/>
    <property type="project" value="InterPro"/>
</dbReference>
<dbReference type="OrthoDB" id="271553at2759"/>
<dbReference type="SFLD" id="SFLDF00284">
    <property type="entry name" value="tRNA_wybutosine-synthesizing"/>
    <property type="match status" value="1"/>
</dbReference>
<organism evidence="13 14">
    <name type="scientific">Blastocystis sp. subtype 1 (strain ATCC 50177 / NandII)</name>
    <dbReference type="NCBI Taxonomy" id="478820"/>
    <lineage>
        <taxon>Eukaryota</taxon>
        <taxon>Sar</taxon>
        <taxon>Stramenopiles</taxon>
        <taxon>Bigyra</taxon>
        <taxon>Opalozoa</taxon>
        <taxon>Opalinata</taxon>
        <taxon>Blastocystidae</taxon>
        <taxon>Blastocystis</taxon>
    </lineage>
</organism>
<feature type="domain" description="Radical SAM core" evidence="11">
    <location>
        <begin position="286"/>
        <end position="460"/>
    </location>
</feature>
<dbReference type="InterPro" id="IPR018261">
    <property type="entry name" value="Ribosomal_bL27_CS"/>
</dbReference>
<gene>
    <name evidence="13" type="ORF">AV274_0230</name>
</gene>
<dbReference type="Gene3D" id="2.40.50.100">
    <property type="match status" value="1"/>
</dbReference>
<keyword evidence="4" id="KW-0819">tRNA processing</keyword>
<dbReference type="InterPro" id="IPR058240">
    <property type="entry name" value="rSAM_sf"/>
</dbReference>
<evidence type="ECO:0000256" key="1">
    <source>
        <dbReference type="ARBA" id="ARBA00001966"/>
    </source>
</evidence>
<dbReference type="SUPFAM" id="SSF102114">
    <property type="entry name" value="Radical SAM enzymes"/>
    <property type="match status" value="1"/>
</dbReference>
<evidence type="ECO:0000259" key="12">
    <source>
        <dbReference type="Pfam" id="PF08608"/>
    </source>
</evidence>
<sequence length="674" mass="77116">MELKVAFFYDYKDEGVTAEAERVLSLVDSCVQKGLKWSVTCFDVNEKMEYTTLSQFNYALFFLFTHDEAKDAANHGVFLTYLQDLDADHRVSHNILEGVKVSVLYDGSGECIICDNLQMDLTNLGAKELLRYDFGHCPIDKSHLGIVWMVQLLQENVRTCDNVSDENRQSILSMLREHIPMKIRRKVKVWIKEREAEEKEMSERAAAKAAAKDVEDIDESEAPEKEMLTREQRAVLLKQGYAVVGSHSAVKLCRWSKTHLRGNGACYKHTFYGLNSASCMEASPSIACANRCLFCWRHHSNPTGRTWRWKTDSAEEVYNGMVANQRRLVKQFAGCEGVKKERVEEALALKHCALSLVGEPIMYPHIAEFIDLLHAHGTSSFLVTNAQFPEEIRRVPPVTQFYISVDGSTKEGLKKLDRPLFRDYWERFNRCVEAVRGRTERTVLRLTLVKGYNMEDPEGISEIVKASCPSFVELKGMTFSGQGCLLKMENCPWYSEVVAYGQKLNALLEDYEISCEHEHSCSVLLTHKKFFYDGKWHTWIDFDKFQELYARWKRDGTPVDALDYSIETPAWAVYGSNEQGFDPSDVRLKKRKVEGCEDQKVIPGNIIVRQRGTKYHAGEGVGTGRDYTLYALMEGYVHFTWNPFTKKQTISITDKPLPSTKITDPKSVPKRIYG</sequence>
<keyword evidence="14" id="KW-1185">Reference proteome</keyword>
<dbReference type="Pfam" id="PF04055">
    <property type="entry name" value="Radical_SAM"/>
    <property type="match status" value="1"/>
</dbReference>
<dbReference type="GO" id="GO:0003735">
    <property type="term" value="F:structural constituent of ribosome"/>
    <property type="evidence" value="ECO:0007669"/>
    <property type="project" value="InterPro"/>
</dbReference>
<feature type="region of interest" description="Disordered" evidence="10">
    <location>
        <begin position="655"/>
        <end position="674"/>
    </location>
</feature>
<dbReference type="AlphaFoldDB" id="A0A196SPD0"/>
<name>A0A196SPD0_BLAHN</name>
<dbReference type="Gene3D" id="3.20.20.70">
    <property type="entry name" value="Aldolase class I"/>
    <property type="match status" value="1"/>
</dbReference>
<proteinExistence type="predicted"/>
<dbReference type="GO" id="GO:0102521">
    <property type="term" value="F:tRNA-4-demethylwyosine synthase activity"/>
    <property type="evidence" value="ECO:0007669"/>
    <property type="project" value="UniProtKB-EC"/>
</dbReference>
<dbReference type="EMBL" id="LXWW01000010">
    <property type="protein sequence ID" value="OAO18032.1"/>
    <property type="molecule type" value="Genomic_DNA"/>
</dbReference>
<dbReference type="SFLD" id="SFLDG01071">
    <property type="entry name" value="tRNA_wybutosine-synthesizing"/>
    <property type="match status" value="1"/>
</dbReference>
<dbReference type="Proteomes" id="UP000078348">
    <property type="component" value="Unassembled WGS sequence"/>
</dbReference>
<dbReference type="Pfam" id="PF08608">
    <property type="entry name" value="Wyosine_form"/>
    <property type="match status" value="1"/>
</dbReference>
<evidence type="ECO:0000313" key="14">
    <source>
        <dbReference type="Proteomes" id="UP000078348"/>
    </source>
</evidence>
<evidence type="ECO:0000256" key="2">
    <source>
        <dbReference type="ARBA" id="ARBA00022485"/>
    </source>
</evidence>
<dbReference type="GO" id="GO:0046872">
    <property type="term" value="F:metal ion binding"/>
    <property type="evidence" value="ECO:0007669"/>
    <property type="project" value="UniProtKB-KW"/>
</dbReference>
<dbReference type="Pfam" id="PF01016">
    <property type="entry name" value="Ribosomal_L27"/>
    <property type="match status" value="1"/>
</dbReference>
<keyword evidence="8" id="KW-0456">Lyase</keyword>
<evidence type="ECO:0000256" key="3">
    <source>
        <dbReference type="ARBA" id="ARBA00022691"/>
    </source>
</evidence>
<keyword evidence="2" id="KW-0004">4Fe-4S</keyword>
<feature type="domain" description="tRNA wybutosine-synthesis" evidence="12">
    <location>
        <begin position="469"/>
        <end position="526"/>
    </location>
</feature>
<reference evidence="13 14" key="1">
    <citation type="submission" date="2016-05" db="EMBL/GenBank/DDBJ databases">
        <title>Nuclear genome of Blastocystis sp. subtype 1 NandII.</title>
        <authorList>
            <person name="Gentekaki E."/>
            <person name="Curtis B."/>
            <person name="Stairs C."/>
            <person name="Eme L."/>
            <person name="Herman E."/>
            <person name="Klimes V."/>
            <person name="Arias M.C."/>
            <person name="Elias M."/>
            <person name="Hilliou F."/>
            <person name="Klute M."/>
            <person name="Malik S.-B."/>
            <person name="Pightling A."/>
            <person name="Rachubinski R."/>
            <person name="Salas D."/>
            <person name="Schlacht A."/>
            <person name="Suga H."/>
            <person name="Archibald J."/>
            <person name="Ball S.G."/>
            <person name="Clark G."/>
            <person name="Dacks J."/>
            <person name="Van Der Giezen M."/>
            <person name="Tsaousis A."/>
            <person name="Roger A."/>
        </authorList>
    </citation>
    <scope>NUCLEOTIDE SEQUENCE [LARGE SCALE GENOMIC DNA]</scope>
    <source>
        <strain evidence="14">ATCC 50177 / NandII</strain>
    </source>
</reference>
<dbReference type="PROSITE" id="PS00831">
    <property type="entry name" value="RIBOSOMAL_L27"/>
    <property type="match status" value="1"/>
</dbReference>
<evidence type="ECO:0000256" key="7">
    <source>
        <dbReference type="ARBA" id="ARBA00023014"/>
    </source>
</evidence>
<dbReference type="CDD" id="cd01335">
    <property type="entry name" value="Radical_SAM"/>
    <property type="match status" value="1"/>
</dbReference>
<comment type="cofactor">
    <cofactor evidence="1">
        <name>[4Fe-4S] cluster</name>
        <dbReference type="ChEBI" id="CHEBI:49883"/>
    </cofactor>
</comment>
<keyword evidence="3" id="KW-0949">S-adenosyl-L-methionine</keyword>
<dbReference type="SUPFAM" id="SSF110324">
    <property type="entry name" value="Ribosomal L27 protein-like"/>
    <property type="match status" value="1"/>
</dbReference>
<evidence type="ECO:0000256" key="4">
    <source>
        <dbReference type="ARBA" id="ARBA00022694"/>
    </source>
</evidence>
<dbReference type="GO" id="GO:0006412">
    <property type="term" value="P:translation"/>
    <property type="evidence" value="ECO:0007669"/>
    <property type="project" value="InterPro"/>
</dbReference>
<keyword evidence="5" id="KW-0479">Metal-binding</keyword>
<accession>A0A196SPD0</accession>
<dbReference type="InterPro" id="IPR001684">
    <property type="entry name" value="Ribosomal_bL27"/>
</dbReference>
<evidence type="ECO:0000313" key="13">
    <source>
        <dbReference type="EMBL" id="OAO18032.1"/>
    </source>
</evidence>
<comment type="caution">
    <text evidence="13">The sequence shown here is derived from an EMBL/GenBank/DDBJ whole genome shotgun (WGS) entry which is preliminary data.</text>
</comment>
<evidence type="ECO:0000256" key="6">
    <source>
        <dbReference type="ARBA" id="ARBA00023004"/>
    </source>
</evidence>
<keyword evidence="7" id="KW-0411">Iron-sulfur</keyword>
<protein>
    <submittedName>
        <fullName evidence="13">tRNA wybutosine-synthesizing protein</fullName>
    </submittedName>
</protein>
<dbReference type="InterPro" id="IPR013785">
    <property type="entry name" value="Aldolase_TIM"/>
</dbReference>
<dbReference type="InterPro" id="IPR034556">
    <property type="entry name" value="tRNA_wybutosine-synthase"/>
</dbReference>
<dbReference type="PANTHER" id="PTHR13930">
    <property type="entry name" value="S-ADENOSYL-L-METHIONINE-DEPENDENT TRNA 4-DEMETHYLWYOSINE SYNTHASE"/>
    <property type="match status" value="1"/>
</dbReference>
<evidence type="ECO:0000256" key="8">
    <source>
        <dbReference type="ARBA" id="ARBA00023239"/>
    </source>
</evidence>
<dbReference type="STRING" id="478820.A0A196SPD0"/>
<evidence type="ECO:0000256" key="10">
    <source>
        <dbReference type="SAM" id="MobiDB-lite"/>
    </source>
</evidence>